<dbReference type="Proteomes" id="UP000233551">
    <property type="component" value="Unassembled WGS sequence"/>
</dbReference>
<comment type="caution">
    <text evidence="2">The sequence shown here is derived from an EMBL/GenBank/DDBJ whole genome shotgun (WGS) entry which is preliminary data.</text>
</comment>
<gene>
    <name evidence="2" type="ORF">CRG98_010612</name>
</gene>
<organism evidence="2 3">
    <name type="scientific">Punica granatum</name>
    <name type="common">Pomegranate</name>
    <dbReference type="NCBI Taxonomy" id="22663"/>
    <lineage>
        <taxon>Eukaryota</taxon>
        <taxon>Viridiplantae</taxon>
        <taxon>Streptophyta</taxon>
        <taxon>Embryophyta</taxon>
        <taxon>Tracheophyta</taxon>
        <taxon>Spermatophyta</taxon>
        <taxon>Magnoliopsida</taxon>
        <taxon>eudicotyledons</taxon>
        <taxon>Gunneridae</taxon>
        <taxon>Pentapetalae</taxon>
        <taxon>rosids</taxon>
        <taxon>malvids</taxon>
        <taxon>Myrtales</taxon>
        <taxon>Lythraceae</taxon>
        <taxon>Punica</taxon>
    </lineage>
</organism>
<evidence type="ECO:0000313" key="3">
    <source>
        <dbReference type="Proteomes" id="UP000233551"/>
    </source>
</evidence>
<accession>A0A2I0KKZ3</accession>
<name>A0A2I0KKZ3_PUNGR</name>
<evidence type="ECO:0000313" key="2">
    <source>
        <dbReference type="EMBL" id="PKI68990.1"/>
    </source>
</evidence>
<feature type="compositionally biased region" description="Basic and acidic residues" evidence="1">
    <location>
        <begin position="9"/>
        <end position="20"/>
    </location>
</feature>
<dbReference type="AlphaFoldDB" id="A0A2I0KKZ3"/>
<feature type="compositionally biased region" description="Acidic residues" evidence="1">
    <location>
        <begin position="28"/>
        <end position="43"/>
    </location>
</feature>
<protein>
    <submittedName>
        <fullName evidence="2">Uncharacterized protein</fullName>
    </submittedName>
</protein>
<evidence type="ECO:0000256" key="1">
    <source>
        <dbReference type="SAM" id="MobiDB-lite"/>
    </source>
</evidence>
<proteinExistence type="predicted"/>
<reference evidence="2 3" key="1">
    <citation type="submission" date="2017-11" db="EMBL/GenBank/DDBJ databases">
        <title>De-novo sequencing of pomegranate (Punica granatum L.) genome.</title>
        <authorList>
            <person name="Akparov Z."/>
            <person name="Amiraslanov A."/>
            <person name="Hajiyeva S."/>
            <person name="Abbasov M."/>
            <person name="Kaur K."/>
            <person name="Hamwieh A."/>
            <person name="Solovyev V."/>
            <person name="Salamov A."/>
            <person name="Braich B."/>
            <person name="Kosarev P."/>
            <person name="Mahmoud A."/>
            <person name="Hajiyev E."/>
            <person name="Babayeva S."/>
            <person name="Izzatullayeva V."/>
            <person name="Mammadov A."/>
            <person name="Mammadov A."/>
            <person name="Sharifova S."/>
            <person name="Ojaghi J."/>
            <person name="Eynullazada K."/>
            <person name="Bayramov B."/>
            <person name="Abdulazimova A."/>
            <person name="Shahmuradov I."/>
        </authorList>
    </citation>
    <scope>NUCLEOTIDE SEQUENCE [LARGE SCALE GENOMIC DNA]</scope>
    <source>
        <strain evidence="3">cv. AG2017</strain>
        <tissue evidence="2">Leaf</tissue>
    </source>
</reference>
<feature type="region of interest" description="Disordered" evidence="1">
    <location>
        <begin position="1"/>
        <end position="51"/>
    </location>
</feature>
<keyword evidence="3" id="KW-1185">Reference proteome</keyword>
<sequence length="110" mass="12292">MEEEEEAYDQNREVKVKEVRFGASEGAQQDEDEDDEGEEEEEATNISDSRRYTLPLSACEEGGAARIGIEVDKYGGRRMKGERAKETKRAGQRQGNCPAVAVLMEGKIHI</sequence>
<dbReference type="EMBL" id="PGOL01000526">
    <property type="protein sequence ID" value="PKI68990.1"/>
    <property type="molecule type" value="Genomic_DNA"/>
</dbReference>